<feature type="compositionally biased region" description="Pro residues" evidence="1">
    <location>
        <begin position="193"/>
        <end position="207"/>
    </location>
</feature>
<feature type="region of interest" description="Disordered" evidence="1">
    <location>
        <begin position="186"/>
        <end position="210"/>
    </location>
</feature>
<evidence type="ECO:0000256" key="2">
    <source>
        <dbReference type="SAM" id="SignalP"/>
    </source>
</evidence>
<dbReference type="SUPFAM" id="SSF88713">
    <property type="entry name" value="Glycoside hydrolase/deacetylase"/>
    <property type="match status" value="1"/>
</dbReference>
<keyword evidence="2" id="KW-0732">Signal</keyword>
<dbReference type="Gene3D" id="3.20.20.370">
    <property type="entry name" value="Glycoside hydrolase/deacetylase"/>
    <property type="match status" value="1"/>
</dbReference>
<dbReference type="GO" id="GO:0005975">
    <property type="term" value="P:carbohydrate metabolic process"/>
    <property type="evidence" value="ECO:0007669"/>
    <property type="project" value="InterPro"/>
</dbReference>
<proteinExistence type="predicted"/>
<accession>A0A9D2MLS7</accession>
<dbReference type="InterPro" id="IPR011330">
    <property type="entry name" value="Glyco_hydro/deAcase_b/a-brl"/>
</dbReference>
<sequence>MNWKKRLLTLLCAAVLVLGPGLAGTAKADTVEIYLMAENDQMLTLPLEAMPTWIGGSLYVPYTAFDWTATGVNLGVSYGQIQGDGGNSFMLYSLSGTLTFDLNAGTCVDRSGQQLEMRAVSRNGWIFVPLASVCSYFGLRYSYTPTNYGTLIRITNGQERLGSEFIQYAQDSMRSRYNAYMKQLYPDNTPHPSVQPTPVPTPTPSPGEEPERAELTVYFAFQCTGGGGVADILDRLETEGVKALFLFRPQELEENEENLRRIVGSGHALGLSVGGTTLTQVEEELAQGSALLERLVRLKTHTVYLEQAGRDVASALSGEGWACWSPQLDQTGDTRSAATRSSALMNTFDSRTGSVRVMMDDRPGTADVLARLLPRMEGEDYRTRLALETWF</sequence>
<dbReference type="Proteomes" id="UP000823921">
    <property type="component" value="Unassembled WGS sequence"/>
</dbReference>
<gene>
    <name evidence="3" type="ORF">H9712_06200</name>
</gene>
<evidence type="ECO:0000313" key="3">
    <source>
        <dbReference type="EMBL" id="HJB80557.1"/>
    </source>
</evidence>
<feature type="chain" id="PRO_5038561890" description="NodB homology domain-containing protein" evidence="2">
    <location>
        <begin position="29"/>
        <end position="391"/>
    </location>
</feature>
<reference evidence="3" key="1">
    <citation type="journal article" date="2021" name="PeerJ">
        <title>Extensive microbial diversity within the chicken gut microbiome revealed by metagenomics and culture.</title>
        <authorList>
            <person name="Gilroy R."/>
            <person name="Ravi A."/>
            <person name="Getino M."/>
            <person name="Pursley I."/>
            <person name="Horton D.L."/>
            <person name="Alikhan N.F."/>
            <person name="Baker D."/>
            <person name="Gharbi K."/>
            <person name="Hall N."/>
            <person name="Watson M."/>
            <person name="Adriaenssens E.M."/>
            <person name="Foster-Nyarko E."/>
            <person name="Jarju S."/>
            <person name="Secka A."/>
            <person name="Antonio M."/>
            <person name="Oren A."/>
            <person name="Chaudhuri R.R."/>
            <person name="La Ragione R."/>
            <person name="Hildebrand F."/>
            <person name="Pallen M.J."/>
        </authorList>
    </citation>
    <scope>NUCLEOTIDE SEQUENCE</scope>
    <source>
        <strain evidence="3">CHK192-8294</strain>
    </source>
</reference>
<feature type="signal peptide" evidence="2">
    <location>
        <begin position="1"/>
        <end position="28"/>
    </location>
</feature>
<protein>
    <recommendedName>
        <fullName evidence="5">NodB homology domain-containing protein</fullName>
    </recommendedName>
</protein>
<comment type="caution">
    <text evidence="3">The sequence shown here is derived from an EMBL/GenBank/DDBJ whole genome shotgun (WGS) entry which is preliminary data.</text>
</comment>
<organism evidence="3 4">
    <name type="scientific">Candidatus Flavonifractor intestinigallinarum</name>
    <dbReference type="NCBI Taxonomy" id="2838586"/>
    <lineage>
        <taxon>Bacteria</taxon>
        <taxon>Bacillati</taxon>
        <taxon>Bacillota</taxon>
        <taxon>Clostridia</taxon>
        <taxon>Eubacteriales</taxon>
        <taxon>Oscillospiraceae</taxon>
        <taxon>Flavonifractor</taxon>
    </lineage>
</organism>
<evidence type="ECO:0000256" key="1">
    <source>
        <dbReference type="SAM" id="MobiDB-lite"/>
    </source>
</evidence>
<dbReference type="EMBL" id="DWXO01000061">
    <property type="protein sequence ID" value="HJB80557.1"/>
    <property type="molecule type" value="Genomic_DNA"/>
</dbReference>
<name>A0A9D2MLS7_9FIRM</name>
<evidence type="ECO:0000313" key="4">
    <source>
        <dbReference type="Proteomes" id="UP000823921"/>
    </source>
</evidence>
<reference evidence="3" key="2">
    <citation type="submission" date="2021-04" db="EMBL/GenBank/DDBJ databases">
        <authorList>
            <person name="Gilroy R."/>
        </authorList>
    </citation>
    <scope>NUCLEOTIDE SEQUENCE</scope>
    <source>
        <strain evidence="3">CHK192-8294</strain>
    </source>
</reference>
<evidence type="ECO:0008006" key="5">
    <source>
        <dbReference type="Google" id="ProtNLM"/>
    </source>
</evidence>
<dbReference type="AlphaFoldDB" id="A0A9D2MLS7"/>